<sequence length="349" mass="38215">MYVQMPTILWWLLALSFPYISVSAAATPPASADSLRPRPDENGITKQISIPASWAIASNGMDIFQATNACVMLTSPVVGGVYPTSASLQLSWLYNKTAINVFLENVGSDEVKVNLTLSLLWFDNYTNKTGVIANNLDPASGLYLWDASADIPDAFNKRLYIIVQSHWEGLSEEQQTAFSLNATGFELDHGLTCRNHDQIAGPFTLLSQPGHFFFVTGPDPGVMKNNSILGNLGHGTGFLSKVPMGRFFAGIPIPITWYCTITNIKAVSLYLVPTNPEHKASNLTLAERIDALSARFYYRAPLDPTSISPTRQYRLLLHGYAAANDSNPSIVSWAADGPYTIQDISTYII</sequence>
<dbReference type="EMBL" id="JABAYA010000044">
    <property type="protein sequence ID" value="KAF7728048.1"/>
    <property type="molecule type" value="Genomic_DNA"/>
</dbReference>
<dbReference type="OrthoDB" id="2372747at2759"/>
<gene>
    <name evidence="2" type="ORF">EC973_006684</name>
</gene>
<keyword evidence="1" id="KW-0732">Signal</keyword>
<name>A0A8H7BN48_9FUNG</name>
<evidence type="ECO:0000256" key="1">
    <source>
        <dbReference type="SAM" id="SignalP"/>
    </source>
</evidence>
<reference evidence="2" key="1">
    <citation type="submission" date="2020-01" db="EMBL/GenBank/DDBJ databases">
        <title>Genome Sequencing of Three Apophysomyces-Like Fungal Strains Confirms a Novel Fungal Genus in the Mucoromycota with divergent Burkholderia-like Endosymbiotic Bacteria.</title>
        <authorList>
            <person name="Stajich J.E."/>
            <person name="Macias A.M."/>
            <person name="Carter-House D."/>
            <person name="Lovett B."/>
            <person name="Kasson L.R."/>
            <person name="Berry K."/>
            <person name="Grigoriev I."/>
            <person name="Chang Y."/>
            <person name="Spatafora J."/>
            <person name="Kasson M.T."/>
        </authorList>
    </citation>
    <scope>NUCLEOTIDE SEQUENCE</scope>
    <source>
        <strain evidence="2">NRRL A-21654</strain>
    </source>
</reference>
<organism evidence="2 3">
    <name type="scientific">Apophysomyces ossiformis</name>
    <dbReference type="NCBI Taxonomy" id="679940"/>
    <lineage>
        <taxon>Eukaryota</taxon>
        <taxon>Fungi</taxon>
        <taxon>Fungi incertae sedis</taxon>
        <taxon>Mucoromycota</taxon>
        <taxon>Mucoromycotina</taxon>
        <taxon>Mucoromycetes</taxon>
        <taxon>Mucorales</taxon>
        <taxon>Mucorineae</taxon>
        <taxon>Mucoraceae</taxon>
        <taxon>Apophysomyces</taxon>
    </lineage>
</organism>
<accession>A0A8H7BN48</accession>
<evidence type="ECO:0000313" key="2">
    <source>
        <dbReference type="EMBL" id="KAF7728048.1"/>
    </source>
</evidence>
<dbReference type="AlphaFoldDB" id="A0A8H7BN48"/>
<comment type="caution">
    <text evidence="2">The sequence shown here is derived from an EMBL/GenBank/DDBJ whole genome shotgun (WGS) entry which is preliminary data.</text>
</comment>
<feature type="chain" id="PRO_5034226171" evidence="1">
    <location>
        <begin position="25"/>
        <end position="349"/>
    </location>
</feature>
<proteinExistence type="predicted"/>
<dbReference type="Proteomes" id="UP000605846">
    <property type="component" value="Unassembled WGS sequence"/>
</dbReference>
<keyword evidence="3" id="KW-1185">Reference proteome</keyword>
<evidence type="ECO:0000313" key="3">
    <source>
        <dbReference type="Proteomes" id="UP000605846"/>
    </source>
</evidence>
<protein>
    <submittedName>
        <fullName evidence="2">Uncharacterized protein</fullName>
    </submittedName>
</protein>
<feature type="signal peptide" evidence="1">
    <location>
        <begin position="1"/>
        <end position="24"/>
    </location>
</feature>